<dbReference type="PANTHER" id="PTHR33393:SF12">
    <property type="entry name" value="CAPSULE BIOSYNTHESIS PROTEIN CAPA"/>
    <property type="match status" value="1"/>
</dbReference>
<evidence type="ECO:0000259" key="3">
    <source>
        <dbReference type="SMART" id="SM00854"/>
    </source>
</evidence>
<sequence>MQHQSARPLSRRAFLSSALAGISFALAGCSGGGSGAPAQALPERPTVYEEDAPDELTVLMVGDVLVHTGVWQSGERADGTRNYDHLFAQVADDVAAADVAIVGQETILGGTALGLSGYPAFNSPQEIGDAEVAAGFDVALCGSNHALDKGMTGIEAALAYWRSAHPEVLVTGIADSQEAFDALPLVEREGHRIAILNYTYGTNGIPLPQPWAVRQLDEAQIVADIAAVRDAGAEAIVACPHWGVEYAAAPSDDQRRWARVLADAGTDVIIGGHPHVVQPFEVIESSEGRAVPVFWSVGNFTSTQPRKDTMVGAMAQVSLLFDGGCEVTSCTLTPLVTHRAAGTAFTTYRLADYTEELAAANQIRGMSGCGDFSFQWCVDFCAERLGDAFDASTGQLVWEA</sequence>
<evidence type="ECO:0000313" key="4">
    <source>
        <dbReference type="EMBL" id="HIZ17889.1"/>
    </source>
</evidence>
<dbReference type="PANTHER" id="PTHR33393">
    <property type="entry name" value="POLYGLUTAMINE SYNTHESIS ACCESSORY PROTEIN RV0574C-RELATED"/>
    <property type="match status" value="1"/>
</dbReference>
<dbReference type="PROSITE" id="PS51257">
    <property type="entry name" value="PROKAR_LIPOPROTEIN"/>
    <property type="match status" value="1"/>
</dbReference>
<dbReference type="InterPro" id="IPR006311">
    <property type="entry name" value="TAT_signal"/>
</dbReference>
<dbReference type="InterPro" id="IPR052169">
    <property type="entry name" value="CW_Biosynth-Accessory"/>
</dbReference>
<comment type="similarity">
    <text evidence="1">Belongs to the CapA family.</text>
</comment>
<gene>
    <name evidence="4" type="ORF">IAA22_02090</name>
</gene>
<dbReference type="EMBL" id="DXBZ01000041">
    <property type="protein sequence ID" value="HIZ17889.1"/>
    <property type="molecule type" value="Genomic_DNA"/>
</dbReference>
<dbReference type="PROSITE" id="PS51318">
    <property type="entry name" value="TAT"/>
    <property type="match status" value="1"/>
</dbReference>
<dbReference type="InterPro" id="IPR019079">
    <property type="entry name" value="Capsule_synth_CapA"/>
</dbReference>
<dbReference type="InterPro" id="IPR029052">
    <property type="entry name" value="Metallo-depent_PP-like"/>
</dbReference>
<feature type="signal peptide" evidence="2">
    <location>
        <begin position="1"/>
        <end position="27"/>
    </location>
</feature>
<protein>
    <submittedName>
        <fullName evidence="4">CapA family protein</fullName>
    </submittedName>
</protein>
<dbReference type="AlphaFoldDB" id="A0A9D2DJA4"/>
<dbReference type="Pfam" id="PF09587">
    <property type="entry name" value="PGA_cap"/>
    <property type="match status" value="1"/>
</dbReference>
<accession>A0A9D2DJA4</accession>
<organism evidence="4 5">
    <name type="scientific">Candidatus Olsenella stercoravium</name>
    <dbReference type="NCBI Taxonomy" id="2838713"/>
    <lineage>
        <taxon>Bacteria</taxon>
        <taxon>Bacillati</taxon>
        <taxon>Actinomycetota</taxon>
        <taxon>Coriobacteriia</taxon>
        <taxon>Coriobacteriales</taxon>
        <taxon>Atopobiaceae</taxon>
        <taxon>Olsenella</taxon>
    </lineage>
</organism>
<feature type="chain" id="PRO_5038822372" evidence="2">
    <location>
        <begin position="28"/>
        <end position="400"/>
    </location>
</feature>
<name>A0A9D2DJA4_9ACTN</name>
<dbReference type="CDD" id="cd07381">
    <property type="entry name" value="MPP_CapA"/>
    <property type="match status" value="1"/>
</dbReference>
<dbReference type="SMART" id="SM00854">
    <property type="entry name" value="PGA_cap"/>
    <property type="match status" value="1"/>
</dbReference>
<dbReference type="Gene3D" id="3.60.21.10">
    <property type="match status" value="1"/>
</dbReference>
<evidence type="ECO:0000313" key="5">
    <source>
        <dbReference type="Proteomes" id="UP000824029"/>
    </source>
</evidence>
<evidence type="ECO:0000256" key="2">
    <source>
        <dbReference type="SAM" id="SignalP"/>
    </source>
</evidence>
<dbReference type="Proteomes" id="UP000824029">
    <property type="component" value="Unassembled WGS sequence"/>
</dbReference>
<reference evidence="4" key="1">
    <citation type="journal article" date="2021" name="PeerJ">
        <title>Extensive microbial diversity within the chicken gut microbiome revealed by metagenomics and culture.</title>
        <authorList>
            <person name="Gilroy R."/>
            <person name="Ravi A."/>
            <person name="Getino M."/>
            <person name="Pursley I."/>
            <person name="Horton D.L."/>
            <person name="Alikhan N.F."/>
            <person name="Baker D."/>
            <person name="Gharbi K."/>
            <person name="Hall N."/>
            <person name="Watson M."/>
            <person name="Adriaenssens E.M."/>
            <person name="Foster-Nyarko E."/>
            <person name="Jarju S."/>
            <person name="Secka A."/>
            <person name="Antonio M."/>
            <person name="Oren A."/>
            <person name="Chaudhuri R.R."/>
            <person name="La Ragione R."/>
            <person name="Hildebrand F."/>
            <person name="Pallen M.J."/>
        </authorList>
    </citation>
    <scope>NUCLEOTIDE SEQUENCE</scope>
    <source>
        <strain evidence="4">ChiHecolR3B27-1887</strain>
    </source>
</reference>
<keyword evidence="2" id="KW-0732">Signal</keyword>
<comment type="caution">
    <text evidence="4">The sequence shown here is derived from an EMBL/GenBank/DDBJ whole genome shotgun (WGS) entry which is preliminary data.</text>
</comment>
<proteinExistence type="inferred from homology"/>
<dbReference type="SUPFAM" id="SSF56300">
    <property type="entry name" value="Metallo-dependent phosphatases"/>
    <property type="match status" value="1"/>
</dbReference>
<reference evidence="4" key="2">
    <citation type="submission" date="2021-04" db="EMBL/GenBank/DDBJ databases">
        <authorList>
            <person name="Gilroy R."/>
        </authorList>
    </citation>
    <scope>NUCLEOTIDE SEQUENCE</scope>
    <source>
        <strain evidence="4">ChiHecolR3B27-1887</strain>
    </source>
</reference>
<feature type="domain" description="Capsule synthesis protein CapA" evidence="3">
    <location>
        <begin position="57"/>
        <end position="304"/>
    </location>
</feature>
<evidence type="ECO:0000256" key="1">
    <source>
        <dbReference type="ARBA" id="ARBA00005662"/>
    </source>
</evidence>